<feature type="domain" description="FAS1" evidence="1">
    <location>
        <begin position="195"/>
        <end position="360"/>
    </location>
</feature>
<dbReference type="Pfam" id="PF02469">
    <property type="entry name" value="Fasciclin"/>
    <property type="match status" value="2"/>
</dbReference>
<dbReference type="EMBL" id="QLMA01000008">
    <property type="protein sequence ID" value="RAJ76647.1"/>
    <property type="molecule type" value="Genomic_DNA"/>
</dbReference>
<gene>
    <name evidence="2" type="ORF">CLV59_108167</name>
</gene>
<evidence type="ECO:0000313" key="2">
    <source>
        <dbReference type="EMBL" id="RAJ76647.1"/>
    </source>
</evidence>
<name>A0A327VQK4_9BACT</name>
<dbReference type="PROSITE" id="PS50213">
    <property type="entry name" value="FAS1"/>
    <property type="match status" value="2"/>
</dbReference>
<dbReference type="OrthoDB" id="1144324at2"/>
<keyword evidence="3" id="KW-1185">Reference proteome</keyword>
<dbReference type="SUPFAM" id="SSF82153">
    <property type="entry name" value="FAS1 domain"/>
    <property type="match status" value="2"/>
</dbReference>
<comment type="caution">
    <text evidence="2">The sequence shown here is derived from an EMBL/GenBank/DDBJ whole genome shotgun (WGS) entry which is preliminary data.</text>
</comment>
<evidence type="ECO:0000259" key="1">
    <source>
        <dbReference type="PROSITE" id="PS50213"/>
    </source>
</evidence>
<dbReference type="InterPro" id="IPR036378">
    <property type="entry name" value="FAS1_dom_sf"/>
</dbReference>
<dbReference type="SMART" id="SM00554">
    <property type="entry name" value="FAS1"/>
    <property type="match status" value="1"/>
</dbReference>
<sequence>MAAILFKIKSNKMLKYIKSCMWIALLPVLFTGCKHDELTVPDSRESYRLAGDFVKNNYDLQLFNAALEYTGLSVDMNGEGPFTLLAPNNSAFNELGITRASDFQRLNKDSLKLAMQYHILNRRLPLSDIPTNGVDVRYLNLAGKEVFLTFAAVNPNNPGFPVNNLYVNGSFAVKKNVTLANGVLYVMDKVMKYIPGTVQQFLAAQSEYSVYVAALKQSGLWEQLSGAGPFTIFAPDNAALGRQGITMENLSLYNSNKYVTARLFGMYVLSKRNLFLTDFPAMYIIYGSSQLKAKISNDNYIFLVSATKSTYQVTPTEFSFSYVDPDNPALGNQGTVYGNTSRKNDNLTDNGIVHYLPDLVIKPEVAIKK</sequence>
<dbReference type="PANTHER" id="PTHR10900:SF77">
    <property type="entry name" value="FI19380P1"/>
    <property type="match status" value="1"/>
</dbReference>
<accession>A0A327VQK4</accession>
<dbReference type="Proteomes" id="UP000249819">
    <property type="component" value="Unassembled WGS sequence"/>
</dbReference>
<organism evidence="2 3">
    <name type="scientific">Chitinophaga dinghuensis</name>
    <dbReference type="NCBI Taxonomy" id="1539050"/>
    <lineage>
        <taxon>Bacteria</taxon>
        <taxon>Pseudomonadati</taxon>
        <taxon>Bacteroidota</taxon>
        <taxon>Chitinophagia</taxon>
        <taxon>Chitinophagales</taxon>
        <taxon>Chitinophagaceae</taxon>
        <taxon>Chitinophaga</taxon>
    </lineage>
</organism>
<dbReference type="PANTHER" id="PTHR10900">
    <property type="entry name" value="PERIOSTIN-RELATED"/>
    <property type="match status" value="1"/>
</dbReference>
<reference evidence="2 3" key="1">
    <citation type="submission" date="2018-06" db="EMBL/GenBank/DDBJ databases">
        <title>Genomic Encyclopedia of Archaeal and Bacterial Type Strains, Phase II (KMG-II): from individual species to whole genera.</title>
        <authorList>
            <person name="Goeker M."/>
        </authorList>
    </citation>
    <scope>NUCLEOTIDE SEQUENCE [LARGE SCALE GENOMIC DNA]</scope>
    <source>
        <strain evidence="2 3">DSM 29821</strain>
    </source>
</reference>
<protein>
    <submittedName>
        <fullName evidence="2">Fasciclin domain-containing protein</fullName>
    </submittedName>
</protein>
<dbReference type="Gene3D" id="2.30.180.10">
    <property type="entry name" value="FAS1 domain"/>
    <property type="match status" value="2"/>
</dbReference>
<dbReference type="PROSITE" id="PS51257">
    <property type="entry name" value="PROKAR_LIPOPROTEIN"/>
    <property type="match status" value="1"/>
</dbReference>
<evidence type="ECO:0000313" key="3">
    <source>
        <dbReference type="Proteomes" id="UP000249819"/>
    </source>
</evidence>
<dbReference type="InterPro" id="IPR000782">
    <property type="entry name" value="FAS1_domain"/>
</dbReference>
<dbReference type="AlphaFoldDB" id="A0A327VQK4"/>
<feature type="domain" description="FAS1" evidence="1">
    <location>
        <begin position="47"/>
        <end position="191"/>
    </location>
</feature>
<proteinExistence type="predicted"/>
<dbReference type="InterPro" id="IPR050904">
    <property type="entry name" value="Adhesion/Biosynth-related"/>
</dbReference>